<proteinExistence type="predicted"/>
<gene>
    <name evidence="1" type="ORF">GTP45_20745</name>
</gene>
<reference evidence="1 2" key="1">
    <citation type="submission" date="2019-12" db="EMBL/GenBank/DDBJ databases">
        <title>Novel species isolated from a subtropical stream in China.</title>
        <authorList>
            <person name="Lu H."/>
        </authorList>
    </citation>
    <scope>NUCLEOTIDE SEQUENCE [LARGE SCALE GENOMIC DNA]</scope>
    <source>
        <strain evidence="1 2">FT55W</strain>
    </source>
</reference>
<sequence length="68" mass="7441">MTAAAAQLPHLLTDDFFTDAPLLPLAITRSRGVAVMRPANAGTKQRYFCGGNEPPMLYRPPGPLNWDE</sequence>
<dbReference type="EMBL" id="WWCK01000006">
    <property type="protein sequence ID" value="MYM69249.1"/>
    <property type="molecule type" value="Genomic_DNA"/>
</dbReference>
<keyword evidence="2" id="KW-1185">Reference proteome</keyword>
<accession>A0A7X4KDD3</accession>
<evidence type="ECO:0000313" key="1">
    <source>
        <dbReference type="EMBL" id="MYM69249.1"/>
    </source>
</evidence>
<comment type="caution">
    <text evidence="1">The sequence shown here is derived from an EMBL/GenBank/DDBJ whole genome shotgun (WGS) entry which is preliminary data.</text>
</comment>
<organism evidence="1 2">
    <name type="scientific">Duganella rivi</name>
    <dbReference type="NCBI Taxonomy" id="2666083"/>
    <lineage>
        <taxon>Bacteria</taxon>
        <taxon>Pseudomonadati</taxon>
        <taxon>Pseudomonadota</taxon>
        <taxon>Betaproteobacteria</taxon>
        <taxon>Burkholderiales</taxon>
        <taxon>Oxalobacteraceae</taxon>
        <taxon>Telluria group</taxon>
        <taxon>Duganella</taxon>
    </lineage>
</organism>
<dbReference type="RefSeq" id="WP_161015758.1">
    <property type="nucleotide sequence ID" value="NZ_WWCK01000006.1"/>
</dbReference>
<protein>
    <submittedName>
        <fullName evidence="1">Uncharacterized protein</fullName>
    </submittedName>
</protein>
<dbReference type="AlphaFoldDB" id="A0A7X4KDD3"/>
<name>A0A7X4KDD3_9BURK</name>
<evidence type="ECO:0000313" key="2">
    <source>
        <dbReference type="Proteomes" id="UP000450012"/>
    </source>
</evidence>
<dbReference type="Proteomes" id="UP000450012">
    <property type="component" value="Unassembled WGS sequence"/>
</dbReference>